<reference evidence="4" key="1">
    <citation type="submission" date="2020-08" db="EMBL/GenBank/DDBJ databases">
        <title>Genome sequencing and assembly of the red palm weevil Rhynchophorus ferrugineus.</title>
        <authorList>
            <person name="Dias G.B."/>
            <person name="Bergman C.M."/>
            <person name="Manee M."/>
        </authorList>
    </citation>
    <scope>NUCLEOTIDE SEQUENCE</scope>
    <source>
        <strain evidence="4">AA-2017</strain>
        <tissue evidence="4">Whole larva</tissue>
    </source>
</reference>
<gene>
    <name evidence="4" type="ORF">GWI33_019581</name>
</gene>
<comment type="caution">
    <text evidence="4">The sequence shown here is derived from an EMBL/GenBank/DDBJ whole genome shotgun (WGS) entry which is preliminary data.</text>
</comment>
<feature type="coiled-coil region" evidence="1">
    <location>
        <begin position="696"/>
        <end position="740"/>
    </location>
</feature>
<evidence type="ECO:0000313" key="5">
    <source>
        <dbReference type="Proteomes" id="UP000625711"/>
    </source>
</evidence>
<feature type="compositionally biased region" description="Acidic residues" evidence="2">
    <location>
        <begin position="787"/>
        <end position="801"/>
    </location>
</feature>
<evidence type="ECO:0000256" key="1">
    <source>
        <dbReference type="SAM" id="Coils"/>
    </source>
</evidence>
<evidence type="ECO:0000259" key="3">
    <source>
        <dbReference type="Pfam" id="PF12416"/>
    </source>
</evidence>
<keyword evidence="5" id="KW-1185">Reference proteome</keyword>
<dbReference type="OrthoDB" id="332250at2759"/>
<dbReference type="InterPro" id="IPR039893">
    <property type="entry name" value="CEP120-like"/>
</dbReference>
<dbReference type="Proteomes" id="UP000625711">
    <property type="component" value="Unassembled WGS sequence"/>
</dbReference>
<keyword evidence="1" id="KW-0175">Coiled coil</keyword>
<sequence length="801" mass="92714">MNQLTGKFVNVVLSVGDGRGMEFIKYPVHIEANFNGRILESDKIMPEDTVSFNTELIWESDKKDLRKLRSSNQPLRVECLCVDPQNRRERIGFVLMSLRSAQVVSLHDAKKPVNFKWLKLIGCQADKKKYHPEINLGLSIRDHLLNDHEDESTDDMPLISEEEANSVTEDNEFSSEFPLRYLEDGYIQIGEDDDHESFSLNLLVKEARNLDALLPELLVFRQSPEKYHLTFKIFGVTIKTKPFFKLLQDTISVNEKVVVRILSNEQMLFDFFRSERISIILYHSHDYLGLTEIELGEVAFKEKEMKCFFKLPPPNDVVPFGGDDASPYIQIATWVRKSTSDRANEKLSKKIITSSLEKSPIGRGAGDEGYHFNTEIPSDIKIMSEVNIMTSAPSDVVVTKSAETIIKNIPLSPKATKKYNVSGNYVRYILHISLHNFMWRISPKEKTVIFKFLHPRASNCISILNQIDNETGITTDLKNIGAKISYVSTDNQVENILNAWPPKLLLTDEREKLLSEEYEFDVTKFFEDSSLIYKYNADIKAIRTFQNLARIQVTLKLEQVNLDYNDNNFHLGPPIVDEILSINEIMDIESWKKSQQLTFKNELEKLKNEEIEKIQSQWTQKKKVLEDKLQNQINKCQLLQDDLQKKADSIKTEKYLIRSRNSANIFSEIFSENWNKYNEADIKDVIEILSKTQRDNEYLKKLVADQRETLQNLEKTSLTKEQTSNLLQELKNLEKGFEEAQYAKRYFKEQWKQACDEIHEMKIEGYKKIQLDIKKSKEELSECGSDSNDDGDGDVEVLDLI</sequence>
<protein>
    <recommendedName>
        <fullName evidence="3">DUF3668 domain-containing protein</fullName>
    </recommendedName>
</protein>
<dbReference type="PANTHER" id="PTHR21574:SF0">
    <property type="entry name" value="CENTROSOMAL PROTEIN OF 120 KDA"/>
    <property type="match status" value="1"/>
</dbReference>
<evidence type="ECO:0000313" key="4">
    <source>
        <dbReference type="EMBL" id="KAF7267160.1"/>
    </source>
</evidence>
<dbReference type="Gene3D" id="2.60.40.150">
    <property type="entry name" value="C2 domain"/>
    <property type="match status" value="1"/>
</dbReference>
<dbReference type="InterPro" id="IPR035892">
    <property type="entry name" value="C2_domain_sf"/>
</dbReference>
<evidence type="ECO:0000256" key="2">
    <source>
        <dbReference type="SAM" id="MobiDB-lite"/>
    </source>
</evidence>
<dbReference type="PANTHER" id="PTHR21574">
    <property type="entry name" value="CENTROSOMAL PROTEIN OF 120 KDA"/>
    <property type="match status" value="1"/>
</dbReference>
<dbReference type="GO" id="GO:1903724">
    <property type="term" value="P:positive regulation of centriole elongation"/>
    <property type="evidence" value="ECO:0007669"/>
    <property type="project" value="TreeGrafter"/>
</dbReference>
<feature type="region of interest" description="Disordered" evidence="2">
    <location>
        <begin position="780"/>
        <end position="801"/>
    </location>
</feature>
<accession>A0A834HY12</accession>
<dbReference type="AlphaFoldDB" id="A0A834HY12"/>
<name>A0A834HY12_RHYFE</name>
<feature type="domain" description="DUF3668" evidence="3">
    <location>
        <begin position="183"/>
        <end position="301"/>
    </location>
</feature>
<dbReference type="EMBL" id="JAACXV010014460">
    <property type="protein sequence ID" value="KAF7267160.1"/>
    <property type="molecule type" value="Genomic_DNA"/>
</dbReference>
<organism evidence="4 5">
    <name type="scientific">Rhynchophorus ferrugineus</name>
    <name type="common">Red palm weevil</name>
    <name type="synonym">Curculio ferrugineus</name>
    <dbReference type="NCBI Taxonomy" id="354439"/>
    <lineage>
        <taxon>Eukaryota</taxon>
        <taxon>Metazoa</taxon>
        <taxon>Ecdysozoa</taxon>
        <taxon>Arthropoda</taxon>
        <taxon>Hexapoda</taxon>
        <taxon>Insecta</taxon>
        <taxon>Pterygota</taxon>
        <taxon>Neoptera</taxon>
        <taxon>Endopterygota</taxon>
        <taxon>Coleoptera</taxon>
        <taxon>Polyphaga</taxon>
        <taxon>Cucujiformia</taxon>
        <taxon>Curculionidae</taxon>
        <taxon>Dryophthorinae</taxon>
        <taxon>Rhynchophorus</taxon>
    </lineage>
</organism>
<dbReference type="InterPro" id="IPR022136">
    <property type="entry name" value="DUF3668"/>
</dbReference>
<dbReference type="Pfam" id="PF12416">
    <property type="entry name" value="DUF3668"/>
    <property type="match status" value="1"/>
</dbReference>
<proteinExistence type="predicted"/>
<dbReference type="GO" id="GO:0005813">
    <property type="term" value="C:centrosome"/>
    <property type="evidence" value="ECO:0007669"/>
    <property type="project" value="TreeGrafter"/>
</dbReference>